<dbReference type="SUPFAM" id="SSF51182">
    <property type="entry name" value="RmlC-like cupins"/>
    <property type="match status" value="1"/>
</dbReference>
<organism evidence="3 4">
    <name type="scientific">Quadrisphaera granulorum</name>
    <dbReference type="NCBI Taxonomy" id="317664"/>
    <lineage>
        <taxon>Bacteria</taxon>
        <taxon>Bacillati</taxon>
        <taxon>Actinomycetota</taxon>
        <taxon>Actinomycetes</taxon>
        <taxon>Kineosporiales</taxon>
        <taxon>Kineosporiaceae</taxon>
        <taxon>Quadrisphaera</taxon>
    </lineage>
</organism>
<dbReference type="GO" id="GO:0003700">
    <property type="term" value="F:DNA-binding transcription factor activity"/>
    <property type="evidence" value="ECO:0007669"/>
    <property type="project" value="TreeGrafter"/>
</dbReference>
<dbReference type="InterPro" id="IPR050807">
    <property type="entry name" value="TransReg_Diox_bact_type"/>
</dbReference>
<dbReference type="EMBL" id="QGDQ01000002">
    <property type="protein sequence ID" value="PWJ55837.1"/>
    <property type="molecule type" value="Genomic_DNA"/>
</dbReference>
<gene>
    <name evidence="3" type="ORF">BXY45_102203</name>
</gene>
<dbReference type="InterPro" id="IPR010982">
    <property type="entry name" value="Lambda_DNA-bd_dom_sf"/>
</dbReference>
<dbReference type="Gene3D" id="2.60.120.10">
    <property type="entry name" value="Jelly Rolls"/>
    <property type="match status" value="1"/>
</dbReference>
<evidence type="ECO:0000259" key="2">
    <source>
        <dbReference type="PROSITE" id="PS50943"/>
    </source>
</evidence>
<sequence length="194" mass="19769">MTDSANSGTSAGSGAPIAAIAAALRQHRQRSGLSMGDLAARAGVAKSTLSQLESGSANPSVETLWSLATALCVPFSALVDPPAPAVRVLRAGEGPTLAAESSHFRATLLAASTPGVSFDVYRITAEPGAPRNSEPHATGSVEHVVLATGRALAGILEDPVELAPGDYVAYPADLPHTFRALEPGTSAVMVSQYR</sequence>
<evidence type="ECO:0000313" key="4">
    <source>
        <dbReference type="Proteomes" id="UP000245469"/>
    </source>
</evidence>
<dbReference type="SUPFAM" id="SSF47413">
    <property type="entry name" value="lambda repressor-like DNA-binding domains"/>
    <property type="match status" value="1"/>
</dbReference>
<dbReference type="InterPro" id="IPR001387">
    <property type="entry name" value="Cro/C1-type_HTH"/>
</dbReference>
<comment type="caution">
    <text evidence="3">The sequence shown here is derived from an EMBL/GenBank/DDBJ whole genome shotgun (WGS) entry which is preliminary data.</text>
</comment>
<dbReference type="Proteomes" id="UP000245469">
    <property type="component" value="Unassembled WGS sequence"/>
</dbReference>
<dbReference type="RefSeq" id="WP_109772885.1">
    <property type="nucleotide sequence ID" value="NZ_QGDQ01000002.1"/>
</dbReference>
<dbReference type="PANTHER" id="PTHR46797">
    <property type="entry name" value="HTH-TYPE TRANSCRIPTIONAL REGULATOR"/>
    <property type="match status" value="1"/>
</dbReference>
<keyword evidence="1" id="KW-0238">DNA-binding</keyword>
<dbReference type="CDD" id="cd02209">
    <property type="entry name" value="cupin_XRE_C"/>
    <property type="match status" value="1"/>
</dbReference>
<dbReference type="PANTHER" id="PTHR46797:SF1">
    <property type="entry name" value="METHYLPHOSPHONATE SYNTHASE"/>
    <property type="match status" value="1"/>
</dbReference>
<dbReference type="GO" id="GO:0005829">
    <property type="term" value="C:cytosol"/>
    <property type="evidence" value="ECO:0007669"/>
    <property type="project" value="TreeGrafter"/>
</dbReference>
<evidence type="ECO:0000313" key="3">
    <source>
        <dbReference type="EMBL" id="PWJ55837.1"/>
    </source>
</evidence>
<dbReference type="GO" id="GO:0003677">
    <property type="term" value="F:DNA binding"/>
    <property type="evidence" value="ECO:0007669"/>
    <property type="project" value="UniProtKB-KW"/>
</dbReference>
<keyword evidence="4" id="KW-1185">Reference proteome</keyword>
<dbReference type="OrthoDB" id="5584941at2"/>
<dbReference type="SMART" id="SM00530">
    <property type="entry name" value="HTH_XRE"/>
    <property type="match status" value="1"/>
</dbReference>
<dbReference type="InterPro" id="IPR011051">
    <property type="entry name" value="RmlC_Cupin_sf"/>
</dbReference>
<proteinExistence type="predicted"/>
<name>A0A316B007_9ACTN</name>
<evidence type="ECO:0000256" key="1">
    <source>
        <dbReference type="ARBA" id="ARBA00023125"/>
    </source>
</evidence>
<feature type="domain" description="HTH cro/C1-type" evidence="2">
    <location>
        <begin position="24"/>
        <end position="78"/>
    </location>
</feature>
<dbReference type="CDD" id="cd00093">
    <property type="entry name" value="HTH_XRE"/>
    <property type="match status" value="1"/>
</dbReference>
<dbReference type="PROSITE" id="PS50943">
    <property type="entry name" value="HTH_CROC1"/>
    <property type="match status" value="1"/>
</dbReference>
<dbReference type="AlphaFoldDB" id="A0A316B007"/>
<dbReference type="InterPro" id="IPR014710">
    <property type="entry name" value="RmlC-like_jellyroll"/>
</dbReference>
<protein>
    <submittedName>
        <fullName evidence="3">Helix-turn-helix protein</fullName>
    </submittedName>
</protein>
<accession>A0A316B007</accession>
<dbReference type="Gene3D" id="1.10.260.40">
    <property type="entry name" value="lambda repressor-like DNA-binding domains"/>
    <property type="match status" value="1"/>
</dbReference>
<dbReference type="Pfam" id="PF01381">
    <property type="entry name" value="HTH_3"/>
    <property type="match status" value="1"/>
</dbReference>
<reference evidence="3 4" key="1">
    <citation type="submission" date="2018-03" db="EMBL/GenBank/DDBJ databases">
        <title>Genomic Encyclopedia of Archaeal and Bacterial Type Strains, Phase II (KMG-II): from individual species to whole genera.</title>
        <authorList>
            <person name="Goeker M."/>
        </authorList>
    </citation>
    <scope>NUCLEOTIDE SEQUENCE [LARGE SCALE GENOMIC DNA]</scope>
    <source>
        <strain evidence="3 4">DSM 44889</strain>
    </source>
</reference>